<reference evidence="1 2" key="1">
    <citation type="submission" date="2019-05" db="EMBL/GenBank/DDBJ databases">
        <title>Flagellimonas sp. AsT0115, sp. nov., isolated from a marine red algae, Asparagopsis taxiformis.</title>
        <authorList>
            <person name="Kim J."/>
            <person name="Jeong S.E."/>
            <person name="Jeon C.O."/>
        </authorList>
    </citation>
    <scope>NUCLEOTIDE SEQUENCE [LARGE SCALE GENOMIC DNA]</scope>
    <source>
        <strain evidence="1 2">AsT0115</strain>
    </source>
</reference>
<organism evidence="1 2">
    <name type="scientific">Flagellimonas algicola</name>
    <dbReference type="NCBI Taxonomy" id="2583815"/>
    <lineage>
        <taxon>Bacteria</taxon>
        <taxon>Pseudomonadati</taxon>
        <taxon>Bacteroidota</taxon>
        <taxon>Flavobacteriia</taxon>
        <taxon>Flavobacteriales</taxon>
        <taxon>Flavobacteriaceae</taxon>
        <taxon>Flagellimonas</taxon>
    </lineage>
</organism>
<comment type="caution">
    <text evidence="1">The sequence shown here is derived from an EMBL/GenBank/DDBJ whole genome shotgun (WGS) entry which is preliminary data.</text>
</comment>
<name>A0ABY2WR60_9FLAO</name>
<evidence type="ECO:0000313" key="2">
    <source>
        <dbReference type="Proteomes" id="UP000751614"/>
    </source>
</evidence>
<dbReference type="EMBL" id="VCNI01000001">
    <property type="protein sequence ID" value="TMU57480.1"/>
    <property type="molecule type" value="Genomic_DNA"/>
</dbReference>
<sequence length="104" mass="11950">MKNKKKLNLDNLDLPIEAYFGTLQSQKKGFSIPNLQVRSYIELLFKLESLLNVCILALDNPNSSNHEHILEPDTHIKSVLEMAAQLIPFEEGEFLDVMKQRIPE</sequence>
<proteinExistence type="predicted"/>
<protein>
    <submittedName>
        <fullName evidence="1">Uncharacterized protein</fullName>
    </submittedName>
</protein>
<accession>A0ABY2WR60</accession>
<evidence type="ECO:0000313" key="1">
    <source>
        <dbReference type="EMBL" id="TMU57480.1"/>
    </source>
</evidence>
<dbReference type="Proteomes" id="UP000751614">
    <property type="component" value="Unassembled WGS sequence"/>
</dbReference>
<gene>
    <name evidence="1" type="ORF">FGG15_08030</name>
</gene>
<keyword evidence="2" id="KW-1185">Reference proteome</keyword>
<dbReference type="RefSeq" id="WP_138835015.1">
    <property type="nucleotide sequence ID" value="NZ_VCNI01000001.1"/>
</dbReference>